<proteinExistence type="predicted"/>
<gene>
    <name evidence="2" type="ORF">TWF102_008075</name>
</gene>
<accession>A0A7C8NV72</accession>
<feature type="compositionally biased region" description="Basic and acidic residues" evidence="1">
    <location>
        <begin position="189"/>
        <end position="212"/>
    </location>
</feature>
<evidence type="ECO:0000313" key="3">
    <source>
        <dbReference type="Proteomes" id="UP000475325"/>
    </source>
</evidence>
<dbReference type="Proteomes" id="UP000475325">
    <property type="component" value="Unassembled WGS sequence"/>
</dbReference>
<evidence type="ECO:0000313" key="2">
    <source>
        <dbReference type="EMBL" id="KAF3110498.1"/>
    </source>
</evidence>
<organism evidence="2 3">
    <name type="scientific">Orbilia oligospora</name>
    <name type="common">Nematode-trapping fungus</name>
    <name type="synonym">Arthrobotrys oligospora</name>
    <dbReference type="NCBI Taxonomy" id="2813651"/>
    <lineage>
        <taxon>Eukaryota</taxon>
        <taxon>Fungi</taxon>
        <taxon>Dikarya</taxon>
        <taxon>Ascomycota</taxon>
        <taxon>Pezizomycotina</taxon>
        <taxon>Orbiliomycetes</taxon>
        <taxon>Orbiliales</taxon>
        <taxon>Orbiliaceae</taxon>
        <taxon>Orbilia</taxon>
    </lineage>
</organism>
<evidence type="ECO:0000256" key="1">
    <source>
        <dbReference type="SAM" id="MobiDB-lite"/>
    </source>
</evidence>
<dbReference type="AlphaFoldDB" id="A0A7C8NV72"/>
<dbReference type="EMBL" id="WIQW01000005">
    <property type="protein sequence ID" value="KAF3110498.1"/>
    <property type="molecule type" value="Genomic_DNA"/>
</dbReference>
<name>A0A7C8NV72_ORBOL</name>
<feature type="region of interest" description="Disordered" evidence="1">
    <location>
        <begin position="152"/>
        <end position="228"/>
    </location>
</feature>
<protein>
    <submittedName>
        <fullName evidence="2">Uncharacterized protein</fullName>
    </submittedName>
</protein>
<sequence>MGNTKTYDKYWNLRFSTEELEQFEGPHSYPIRETKKGRTTAEDVKNYIFGEAADLNHSIAINKRWRSLRLGVGDIRKSFESFYYSERPQPDPADLEYDKLEPAEKMQVRMAIADLKEYHNRYGRIIHSLQNLGIHTDDPRYLTPWLWDNHNAQKKSKKNEDKKRKTEGERGNRKEEESGGGGWEDGDEEERRWEEGEGERRWEEVEEERRWEAEEEEGGGEGEGGRGLVVGELGAWGEMAKPVTLPGIDELKLRHLYRKDFV</sequence>
<reference evidence="2 3" key="1">
    <citation type="submission" date="2019-06" db="EMBL/GenBank/DDBJ databases">
        <authorList>
            <person name="Palmer J.M."/>
        </authorList>
    </citation>
    <scope>NUCLEOTIDE SEQUENCE [LARGE SCALE GENOMIC DNA]</scope>
    <source>
        <strain evidence="2 3">TWF102</strain>
    </source>
</reference>
<comment type="caution">
    <text evidence="2">The sequence shown here is derived from an EMBL/GenBank/DDBJ whole genome shotgun (WGS) entry which is preliminary data.</text>
</comment>
<feature type="compositionally biased region" description="Basic and acidic residues" evidence="1">
    <location>
        <begin position="158"/>
        <end position="177"/>
    </location>
</feature>